<keyword evidence="7" id="KW-0472">Membrane</keyword>
<dbReference type="OrthoDB" id="5833770at2759"/>
<evidence type="ECO:0000313" key="10">
    <source>
        <dbReference type="Proteomes" id="UP000267027"/>
    </source>
</evidence>
<keyword evidence="3 8" id="KW-0328">Glycosyltransferase</keyword>
<evidence type="ECO:0000256" key="8">
    <source>
        <dbReference type="RuleBase" id="RU366017"/>
    </source>
</evidence>
<dbReference type="GO" id="GO:0016757">
    <property type="term" value="F:glycosyltransferase activity"/>
    <property type="evidence" value="ECO:0007669"/>
    <property type="project" value="UniProtKB-UniRule"/>
</dbReference>
<protein>
    <recommendedName>
        <fullName evidence="8">Glycosyltransferase family 92 protein</fullName>
        <ecNumber evidence="8">2.4.1.-</ecNumber>
    </recommendedName>
</protein>
<dbReference type="GO" id="GO:0005737">
    <property type="term" value="C:cytoplasm"/>
    <property type="evidence" value="ECO:0007669"/>
    <property type="project" value="TreeGrafter"/>
</dbReference>
<evidence type="ECO:0000256" key="1">
    <source>
        <dbReference type="ARBA" id="ARBA00004167"/>
    </source>
</evidence>
<evidence type="ECO:0000313" key="11">
    <source>
        <dbReference type="WBParaSite" id="ACOC_0000544101-mRNA-1"/>
    </source>
</evidence>
<dbReference type="AlphaFoldDB" id="A0A0R3PL54"/>
<proteinExistence type="inferred from homology"/>
<dbReference type="EC" id="2.4.1.-" evidence="8"/>
<evidence type="ECO:0000256" key="7">
    <source>
        <dbReference type="ARBA" id="ARBA00023136"/>
    </source>
</evidence>
<dbReference type="Proteomes" id="UP000267027">
    <property type="component" value="Unassembled WGS sequence"/>
</dbReference>
<dbReference type="InterPro" id="IPR008166">
    <property type="entry name" value="Glyco_transf_92"/>
</dbReference>
<evidence type="ECO:0000256" key="2">
    <source>
        <dbReference type="ARBA" id="ARBA00007647"/>
    </source>
</evidence>
<dbReference type="PANTHER" id="PTHR21461:SF40">
    <property type="entry name" value="GLYCOSYLTRANSFERASE FAMILY 92 PROTEIN"/>
    <property type="match status" value="1"/>
</dbReference>
<gene>
    <name evidence="9" type="ORF">ACOC_LOCUS5442</name>
</gene>
<keyword evidence="5" id="KW-0812">Transmembrane</keyword>
<name>A0A0R3PL54_ANGCS</name>
<keyword evidence="4 8" id="KW-0808">Transferase</keyword>
<evidence type="ECO:0000313" key="9">
    <source>
        <dbReference type="EMBL" id="VDM57027.1"/>
    </source>
</evidence>
<dbReference type="WBParaSite" id="ACOC_0000544101-mRNA-1">
    <property type="protein sequence ID" value="ACOC_0000544101-mRNA-1"/>
    <property type="gene ID" value="ACOC_0000544101"/>
</dbReference>
<dbReference type="PANTHER" id="PTHR21461">
    <property type="entry name" value="GLYCOSYLTRANSFERASE FAMILY 92 PROTEIN"/>
    <property type="match status" value="1"/>
</dbReference>
<evidence type="ECO:0000256" key="6">
    <source>
        <dbReference type="ARBA" id="ARBA00022989"/>
    </source>
</evidence>
<comment type="similarity">
    <text evidence="2 8">Belongs to the glycosyltransferase 92 family.</text>
</comment>
<evidence type="ECO:0000256" key="5">
    <source>
        <dbReference type="ARBA" id="ARBA00022692"/>
    </source>
</evidence>
<organism evidence="11">
    <name type="scientific">Angiostrongylus costaricensis</name>
    <name type="common">Nematode worm</name>
    <dbReference type="NCBI Taxonomy" id="334426"/>
    <lineage>
        <taxon>Eukaryota</taxon>
        <taxon>Metazoa</taxon>
        <taxon>Ecdysozoa</taxon>
        <taxon>Nematoda</taxon>
        <taxon>Chromadorea</taxon>
        <taxon>Rhabditida</taxon>
        <taxon>Rhabditina</taxon>
        <taxon>Rhabditomorpha</taxon>
        <taxon>Strongyloidea</taxon>
        <taxon>Metastrongylidae</taxon>
        <taxon>Angiostrongylus</taxon>
    </lineage>
</organism>
<evidence type="ECO:0000256" key="4">
    <source>
        <dbReference type="ARBA" id="ARBA00022679"/>
    </source>
</evidence>
<dbReference type="Pfam" id="PF01697">
    <property type="entry name" value="Glyco_transf_92"/>
    <property type="match status" value="1"/>
</dbReference>
<keyword evidence="6" id="KW-1133">Transmembrane helix</keyword>
<accession>A0A0R3PL54</accession>
<comment type="subcellular location">
    <subcellularLocation>
        <location evidence="1">Membrane</location>
        <topology evidence="1">Single-pass membrane protein</topology>
    </subcellularLocation>
</comment>
<dbReference type="EMBL" id="UYYA01003871">
    <property type="protein sequence ID" value="VDM57027.1"/>
    <property type="molecule type" value="Genomic_DNA"/>
</dbReference>
<dbReference type="GO" id="GO:0016020">
    <property type="term" value="C:membrane"/>
    <property type="evidence" value="ECO:0007669"/>
    <property type="project" value="UniProtKB-SubCell"/>
</dbReference>
<evidence type="ECO:0000256" key="3">
    <source>
        <dbReference type="ARBA" id="ARBA00022676"/>
    </source>
</evidence>
<reference evidence="11" key="1">
    <citation type="submission" date="2017-02" db="UniProtKB">
        <authorList>
            <consortium name="WormBaseParasite"/>
        </authorList>
    </citation>
    <scope>IDENTIFICATION</scope>
</reference>
<keyword evidence="10" id="KW-1185">Reference proteome</keyword>
<sequence length="129" mass="14740">MENSLPSFKDCVYRTRGRSAWVATVDLDERININGGATITAKNHGELRFRCRWVLRTEETPIDPETWRLNDPLLPMAEWHNTSHVAPVNHTTKSIIQPKKVESMGVHQVLRFAPGARLYLVPPEDAVIR</sequence>
<reference evidence="9 10" key="2">
    <citation type="submission" date="2018-11" db="EMBL/GenBank/DDBJ databases">
        <authorList>
            <consortium name="Pathogen Informatics"/>
        </authorList>
    </citation>
    <scope>NUCLEOTIDE SEQUENCE [LARGE SCALE GENOMIC DNA]</scope>
    <source>
        <strain evidence="9 10">Costa Rica</strain>
    </source>
</reference>